<reference evidence="2" key="2">
    <citation type="submission" date="2023-06" db="EMBL/GenBank/DDBJ databases">
        <authorList>
            <person name="Swenson N.G."/>
            <person name="Wegrzyn J.L."/>
            <person name="Mcevoy S.L."/>
        </authorList>
    </citation>
    <scope>NUCLEOTIDE SEQUENCE</scope>
    <source>
        <strain evidence="2">NS2018</strain>
        <tissue evidence="2">Leaf</tissue>
    </source>
</reference>
<dbReference type="Proteomes" id="UP001168877">
    <property type="component" value="Unassembled WGS sequence"/>
</dbReference>
<proteinExistence type="predicted"/>
<evidence type="ECO:0000256" key="1">
    <source>
        <dbReference type="SAM" id="MobiDB-lite"/>
    </source>
</evidence>
<feature type="compositionally biased region" description="Basic and acidic residues" evidence="1">
    <location>
        <begin position="39"/>
        <end position="50"/>
    </location>
</feature>
<dbReference type="AlphaFoldDB" id="A0AA39RP16"/>
<organism evidence="2 3">
    <name type="scientific">Acer saccharum</name>
    <name type="common">Sugar maple</name>
    <dbReference type="NCBI Taxonomy" id="4024"/>
    <lineage>
        <taxon>Eukaryota</taxon>
        <taxon>Viridiplantae</taxon>
        <taxon>Streptophyta</taxon>
        <taxon>Embryophyta</taxon>
        <taxon>Tracheophyta</taxon>
        <taxon>Spermatophyta</taxon>
        <taxon>Magnoliopsida</taxon>
        <taxon>eudicotyledons</taxon>
        <taxon>Gunneridae</taxon>
        <taxon>Pentapetalae</taxon>
        <taxon>rosids</taxon>
        <taxon>malvids</taxon>
        <taxon>Sapindales</taxon>
        <taxon>Sapindaceae</taxon>
        <taxon>Hippocastanoideae</taxon>
        <taxon>Acereae</taxon>
        <taxon>Acer</taxon>
    </lineage>
</organism>
<gene>
    <name evidence="2" type="ORF">LWI29_011919</name>
</gene>
<feature type="compositionally biased region" description="Polar residues" evidence="1">
    <location>
        <begin position="172"/>
        <end position="182"/>
    </location>
</feature>
<protein>
    <submittedName>
        <fullName evidence="2">Uncharacterized protein</fullName>
    </submittedName>
</protein>
<sequence length="303" mass="33457">MKEDVGVDNAGNEEDVSGHKAVDDKAAVQEDKSIDEEDVGGKPADDKAAVQEDAGDDAGDKAAGNRGAAEENVEENAVEKAVVEEDAVDAVEKAAIDKAAVQEDVEEVTKKQDVEEYEAVVEALLAVGSTAIEGDVMVETSISKMWAEEMKLLDKQRDIARFEKKDQERSQPIESNSLPSSQGKKDQKKRVKKTSDPSPKAVNVWENYPEFVPLNYQPSSDILRHVTGHQLLYPQPWWQLDSVQLNFVEQQPKKERKEEKKREIVIAGLTESVAPLAVNAVFSYRPTLLLLLPSFVEANAFAR</sequence>
<keyword evidence="3" id="KW-1185">Reference proteome</keyword>
<accession>A0AA39RP16</accession>
<comment type="caution">
    <text evidence="2">The sequence shown here is derived from an EMBL/GenBank/DDBJ whole genome shotgun (WGS) entry which is preliminary data.</text>
</comment>
<evidence type="ECO:0000313" key="3">
    <source>
        <dbReference type="Proteomes" id="UP001168877"/>
    </source>
</evidence>
<evidence type="ECO:0000313" key="2">
    <source>
        <dbReference type="EMBL" id="KAK0576104.1"/>
    </source>
</evidence>
<name>A0AA39RP16_ACESA</name>
<feature type="compositionally biased region" description="Basic and acidic residues" evidence="1">
    <location>
        <begin position="16"/>
        <end position="32"/>
    </location>
</feature>
<reference evidence="2" key="1">
    <citation type="journal article" date="2022" name="Plant J.">
        <title>Strategies of tolerance reflected in two North American maple genomes.</title>
        <authorList>
            <person name="McEvoy S.L."/>
            <person name="Sezen U.U."/>
            <person name="Trouern-Trend A."/>
            <person name="McMahon S.M."/>
            <person name="Schaberg P.G."/>
            <person name="Yang J."/>
            <person name="Wegrzyn J.L."/>
            <person name="Swenson N.G."/>
        </authorList>
    </citation>
    <scope>NUCLEOTIDE SEQUENCE</scope>
    <source>
        <strain evidence="2">NS2018</strain>
    </source>
</reference>
<feature type="region of interest" description="Disordered" evidence="1">
    <location>
        <begin position="163"/>
        <end position="201"/>
    </location>
</feature>
<dbReference type="EMBL" id="JAUESC010000386">
    <property type="protein sequence ID" value="KAK0576104.1"/>
    <property type="molecule type" value="Genomic_DNA"/>
</dbReference>
<feature type="region of interest" description="Disordered" evidence="1">
    <location>
        <begin position="1"/>
        <end position="81"/>
    </location>
</feature>